<feature type="domain" description="TonB-dependent transporter Oar-like beta-barrel" evidence="5">
    <location>
        <begin position="240"/>
        <end position="305"/>
    </location>
</feature>
<organism evidence="6 7">
    <name type="scientific">Rheinheimera aquimaris</name>
    <dbReference type="NCBI Taxonomy" id="412437"/>
    <lineage>
        <taxon>Bacteria</taxon>
        <taxon>Pseudomonadati</taxon>
        <taxon>Pseudomonadota</taxon>
        <taxon>Gammaproteobacteria</taxon>
        <taxon>Chromatiales</taxon>
        <taxon>Chromatiaceae</taxon>
        <taxon>Rheinheimera</taxon>
    </lineage>
</organism>
<keyword evidence="3" id="KW-0998">Cell outer membrane</keyword>
<keyword evidence="6" id="KW-0675">Receptor</keyword>
<dbReference type="Gene3D" id="2.40.170.20">
    <property type="entry name" value="TonB-dependent receptor, beta-barrel domain"/>
    <property type="match status" value="1"/>
</dbReference>
<keyword evidence="7" id="KW-1185">Reference proteome</keyword>
<dbReference type="Gene3D" id="2.170.130.10">
    <property type="entry name" value="TonB-dependent receptor, plug domain"/>
    <property type="match status" value="1"/>
</dbReference>
<keyword evidence="2" id="KW-0472">Membrane</keyword>
<evidence type="ECO:0000313" key="7">
    <source>
        <dbReference type="Proteomes" id="UP001501169"/>
    </source>
</evidence>
<feature type="domain" description="TonB-dependent transporter Oar-like beta-barrel" evidence="5">
    <location>
        <begin position="355"/>
        <end position="976"/>
    </location>
</feature>
<dbReference type="RefSeq" id="WP_226767757.1">
    <property type="nucleotide sequence ID" value="NZ_BAAAEO010000004.1"/>
</dbReference>
<accession>A0ABP3NXQ9</accession>
<feature type="signal peptide" evidence="4">
    <location>
        <begin position="1"/>
        <end position="22"/>
    </location>
</feature>
<dbReference type="Gene3D" id="2.60.40.1120">
    <property type="entry name" value="Carboxypeptidase-like, regulatory domain"/>
    <property type="match status" value="1"/>
</dbReference>
<evidence type="ECO:0000313" key="6">
    <source>
        <dbReference type="EMBL" id="GAA0555898.1"/>
    </source>
</evidence>
<evidence type="ECO:0000256" key="4">
    <source>
        <dbReference type="SAM" id="SignalP"/>
    </source>
</evidence>
<dbReference type="Pfam" id="PF25183">
    <property type="entry name" value="OMP_b-brl_4"/>
    <property type="match status" value="2"/>
</dbReference>
<reference evidence="7" key="1">
    <citation type="journal article" date="2019" name="Int. J. Syst. Evol. Microbiol.">
        <title>The Global Catalogue of Microorganisms (GCM) 10K type strain sequencing project: providing services to taxonomists for standard genome sequencing and annotation.</title>
        <authorList>
            <consortium name="The Broad Institute Genomics Platform"/>
            <consortium name="The Broad Institute Genome Sequencing Center for Infectious Disease"/>
            <person name="Wu L."/>
            <person name="Ma J."/>
        </authorList>
    </citation>
    <scope>NUCLEOTIDE SEQUENCE [LARGE SCALE GENOMIC DNA]</scope>
    <source>
        <strain evidence="7">JCM 14331</strain>
    </source>
</reference>
<gene>
    <name evidence="6" type="ORF">GCM10009098_24670</name>
</gene>
<feature type="chain" id="PRO_5045986450" evidence="4">
    <location>
        <begin position="23"/>
        <end position="1047"/>
    </location>
</feature>
<evidence type="ECO:0000256" key="2">
    <source>
        <dbReference type="ARBA" id="ARBA00023136"/>
    </source>
</evidence>
<dbReference type="InterPro" id="IPR057601">
    <property type="entry name" value="Oar-like_b-barrel"/>
</dbReference>
<dbReference type="Proteomes" id="UP001501169">
    <property type="component" value="Unassembled WGS sequence"/>
</dbReference>
<sequence length="1047" mass="115446">MKIKSLALAVTLALGVSNIAIAQETSSAVRGVVTTEAGSTVSNATVTVTDKRNGTSRTLTTNDTGTFSARGLQVGGPYLLTVTGPEGRTETIDNVYLTLGETQNLNVVIQQADVERIAVTGAAITNSAYGSKSPVANFSLTDLQTIPAINRDLSDVVAADPRIYVDAGYARGIQCNGASPRFNSLTVDGVRMNDNFGLNDNGYPTERMPFSYDAIQQVAVEFAPFDVKYGRFTACNINAVTKSGTNEVTGSFFYDYTNDSLQGDKLEGTKLPSDNFSEKRYGLNVGGALVQDKLFWFAAYEKYEGADTFARGAQDTNAGTPVAGLNQADIDRIAQIARDVYGYEVGAPIGSSPVEDEKLLVKLDWYINDAHRAAFTYNYNDGGAVRESDSASYNYEFSDHYYDRNSVFESYVLQLFSDWTDNFSTEVRAGYSELDNTQQNIGPGGLGEVQISVQNGDDRATVFMGVDDSRQSNKLKYDTTFLKLAGTYTLGDHVIYGGYEFEEYNVFNMFVQHSIGEYRFSSIDAFEDGIASTVYYGNGAGTHNPADAAANFGYATHTLYAQDEYYIYDMDMTITYGLRYDWYSSSDEPRVNENFVNRYGFANNTTFDGESLLQPRVGVNWNLNDNIELRGGVGLYSGGNPNVWLANGYQNDGVTAVQLSQRNVNLFTSSLSGEGRPLFDIPQNMYDSVTNANGDSAVNAVDPNFKLPKEWKYAIGGTYTFDEGTVVMADILYSIAKDQAIVTDFAMEQVDTLFDGRPVYASKEGSRREDFLLTNSSEDAKKLTFSTSVSKNFDFGLDLSLAYAYTDSEDANPMTSSVAYSNFTNFARSDFNNPESATSNYEIPHRFTFRASYNVDIVDGYTTTISLLGSHNKGRPYSYTSNISGLGDYATGRQLLYVPTGIDDPNVVWGSVTDSRTGEVTPFNTEGFFDYINEHGLDKYAGSITERNAYASDWWTKVDLRITQELPGFMEDHKVKAFFVIDNLTNLLNDDWGVLYEANFPQTASIVEGAVNAQGQYVYNAFTKVEPQGRVTTPSLWRMTMGIEYKF</sequence>
<keyword evidence="4" id="KW-0732">Signal</keyword>
<dbReference type="SUPFAM" id="SSF49464">
    <property type="entry name" value="Carboxypeptidase regulatory domain-like"/>
    <property type="match status" value="1"/>
</dbReference>
<evidence type="ECO:0000256" key="3">
    <source>
        <dbReference type="ARBA" id="ARBA00023237"/>
    </source>
</evidence>
<protein>
    <submittedName>
        <fullName evidence="6">TonB-dependent receptor</fullName>
    </submittedName>
</protein>
<dbReference type="InterPro" id="IPR037066">
    <property type="entry name" value="Plug_dom_sf"/>
</dbReference>
<comment type="subcellular location">
    <subcellularLocation>
        <location evidence="1">Cell outer membrane</location>
    </subcellularLocation>
</comment>
<proteinExistence type="predicted"/>
<evidence type="ECO:0000256" key="1">
    <source>
        <dbReference type="ARBA" id="ARBA00004442"/>
    </source>
</evidence>
<dbReference type="InterPro" id="IPR008969">
    <property type="entry name" value="CarboxyPept-like_regulatory"/>
</dbReference>
<dbReference type="EMBL" id="BAAAEO010000004">
    <property type="protein sequence ID" value="GAA0555898.1"/>
    <property type="molecule type" value="Genomic_DNA"/>
</dbReference>
<comment type="caution">
    <text evidence="6">The sequence shown here is derived from an EMBL/GenBank/DDBJ whole genome shotgun (WGS) entry which is preliminary data.</text>
</comment>
<evidence type="ECO:0000259" key="5">
    <source>
        <dbReference type="Pfam" id="PF25183"/>
    </source>
</evidence>
<dbReference type="Pfam" id="PF13620">
    <property type="entry name" value="CarboxypepD_reg"/>
    <property type="match status" value="1"/>
</dbReference>
<name>A0ABP3NXQ9_9GAMM</name>
<dbReference type="InterPro" id="IPR036942">
    <property type="entry name" value="Beta-barrel_TonB_sf"/>
</dbReference>
<dbReference type="SUPFAM" id="SSF56935">
    <property type="entry name" value="Porins"/>
    <property type="match status" value="1"/>
</dbReference>